<proteinExistence type="predicted"/>
<protein>
    <submittedName>
        <fullName evidence="2">Uncharacterized protein</fullName>
    </submittedName>
</protein>
<reference evidence="2" key="2">
    <citation type="submission" date="2021-04" db="EMBL/GenBank/DDBJ databases">
        <authorList>
            <person name="Gilroy R."/>
        </authorList>
    </citation>
    <scope>NUCLEOTIDE SEQUENCE</scope>
    <source>
        <strain evidence="2">CHK33-5263</strain>
    </source>
</reference>
<dbReference type="EMBL" id="DXBS01000071">
    <property type="protein sequence ID" value="HIZ24547.1"/>
    <property type="molecule type" value="Genomic_DNA"/>
</dbReference>
<accession>A0A9D2DWI4</accession>
<keyword evidence="1" id="KW-1133">Transmembrane helix</keyword>
<name>A0A9D2DWI4_9FIRM</name>
<gene>
    <name evidence="2" type="ORF">H9812_03615</name>
</gene>
<feature type="transmembrane region" description="Helical" evidence="1">
    <location>
        <begin position="20"/>
        <end position="45"/>
    </location>
</feature>
<keyword evidence="1" id="KW-0472">Membrane</keyword>
<organism evidence="2 3">
    <name type="scientific">Candidatus Gallimonas intestinigallinarum</name>
    <dbReference type="NCBI Taxonomy" id="2838604"/>
    <lineage>
        <taxon>Bacteria</taxon>
        <taxon>Bacillati</taxon>
        <taxon>Bacillota</taxon>
        <taxon>Clostridia</taxon>
        <taxon>Candidatus Gallimonas</taxon>
    </lineage>
</organism>
<dbReference type="Proteomes" id="UP000824044">
    <property type="component" value="Unassembled WGS sequence"/>
</dbReference>
<dbReference type="AlphaFoldDB" id="A0A9D2DWI4"/>
<evidence type="ECO:0000313" key="3">
    <source>
        <dbReference type="Proteomes" id="UP000824044"/>
    </source>
</evidence>
<keyword evidence="1" id="KW-0812">Transmembrane</keyword>
<reference evidence="2" key="1">
    <citation type="journal article" date="2021" name="PeerJ">
        <title>Extensive microbial diversity within the chicken gut microbiome revealed by metagenomics and culture.</title>
        <authorList>
            <person name="Gilroy R."/>
            <person name="Ravi A."/>
            <person name="Getino M."/>
            <person name="Pursley I."/>
            <person name="Horton D.L."/>
            <person name="Alikhan N.F."/>
            <person name="Baker D."/>
            <person name="Gharbi K."/>
            <person name="Hall N."/>
            <person name="Watson M."/>
            <person name="Adriaenssens E.M."/>
            <person name="Foster-Nyarko E."/>
            <person name="Jarju S."/>
            <person name="Secka A."/>
            <person name="Antonio M."/>
            <person name="Oren A."/>
            <person name="Chaudhuri R.R."/>
            <person name="La Ragione R."/>
            <person name="Hildebrand F."/>
            <person name="Pallen M.J."/>
        </authorList>
    </citation>
    <scope>NUCLEOTIDE SEQUENCE</scope>
    <source>
        <strain evidence="2">CHK33-5263</strain>
    </source>
</reference>
<sequence>MALDEVYYSEDFSLELEYFYTVGGYVTFLVAVTVDGFCGVHAFCVRRADLDAMIRALEQLKDGQATLIDGESASYLQVTGCGERVRFGGMLEGTAVSLQFSEAEADRTAVPELIAVLREFADREELNAGV</sequence>
<evidence type="ECO:0000313" key="2">
    <source>
        <dbReference type="EMBL" id="HIZ24547.1"/>
    </source>
</evidence>
<evidence type="ECO:0000256" key="1">
    <source>
        <dbReference type="SAM" id="Phobius"/>
    </source>
</evidence>
<comment type="caution">
    <text evidence="2">The sequence shown here is derived from an EMBL/GenBank/DDBJ whole genome shotgun (WGS) entry which is preliminary data.</text>
</comment>